<dbReference type="Gene3D" id="3.40.50.1390">
    <property type="entry name" value="Resolvase, N-terminal catalytic domain"/>
    <property type="match status" value="1"/>
</dbReference>
<dbReference type="PROSITE" id="PS51737">
    <property type="entry name" value="RECOMBINASE_DNA_BIND"/>
    <property type="match status" value="1"/>
</dbReference>
<dbReference type="Pfam" id="PF07508">
    <property type="entry name" value="Recombinase"/>
    <property type="match status" value="1"/>
</dbReference>
<evidence type="ECO:0000313" key="4">
    <source>
        <dbReference type="Proteomes" id="UP000032545"/>
    </source>
</evidence>
<dbReference type="PATRIC" id="fig|1502723.3.peg.4775"/>
<comment type="caution">
    <text evidence="3">The sequence shown here is derived from an EMBL/GenBank/DDBJ whole genome shotgun (WGS) entry which is preliminary data.</text>
</comment>
<accession>A0A0D8B9Z5</accession>
<feature type="domain" description="Resolvase/invertase-type recombinase catalytic" evidence="1">
    <location>
        <begin position="18"/>
        <end position="166"/>
    </location>
</feature>
<proteinExistence type="predicted"/>
<dbReference type="AlphaFoldDB" id="A0A0D8B9Z5"/>
<reference evidence="3 4" key="2">
    <citation type="journal article" date="2016" name="Genome Announc.">
        <title>Permanent Draft Genome Sequences for Two Variants of Frankia sp. Strain CpI1, the First Frankia Strain Isolated from Root Nodules of Comptonia peregrina.</title>
        <authorList>
            <person name="Oshone R."/>
            <person name="Hurst S.G.IV."/>
            <person name="Abebe-Akele F."/>
            <person name="Simpson S."/>
            <person name="Morris K."/>
            <person name="Thomas W.K."/>
            <person name="Tisa L.S."/>
        </authorList>
    </citation>
    <scope>NUCLEOTIDE SEQUENCE [LARGE SCALE GENOMIC DNA]</scope>
    <source>
        <strain evidence="4">CpI1-S</strain>
    </source>
</reference>
<reference evidence="4" key="1">
    <citation type="submission" date="2015-02" db="EMBL/GenBank/DDBJ databases">
        <title>Draft Genome of Frankia sp. CpI1-S.</title>
        <authorList>
            <person name="Oshone R.T."/>
            <person name="Ngom M."/>
            <person name="Ghodhbane-Gtari F."/>
            <person name="Gtari M."/>
            <person name="Morris K."/>
            <person name="Thomas K."/>
            <person name="Sen A."/>
            <person name="Tisa L.S."/>
        </authorList>
    </citation>
    <scope>NUCLEOTIDE SEQUENCE [LARGE SCALE GENOMIC DNA]</scope>
    <source>
        <strain evidence="4">CpI1-S</strain>
    </source>
</reference>
<dbReference type="GO" id="GO:0000150">
    <property type="term" value="F:DNA strand exchange activity"/>
    <property type="evidence" value="ECO:0007669"/>
    <property type="project" value="InterPro"/>
</dbReference>
<evidence type="ECO:0000313" key="3">
    <source>
        <dbReference type="EMBL" id="KJE20930.1"/>
    </source>
</evidence>
<organism evidence="3 4">
    <name type="scientific">Frankia torreyi</name>
    <dbReference type="NCBI Taxonomy" id="1856"/>
    <lineage>
        <taxon>Bacteria</taxon>
        <taxon>Bacillati</taxon>
        <taxon>Actinomycetota</taxon>
        <taxon>Actinomycetes</taxon>
        <taxon>Frankiales</taxon>
        <taxon>Frankiaceae</taxon>
        <taxon>Frankia</taxon>
    </lineage>
</organism>
<dbReference type="SMART" id="SM00857">
    <property type="entry name" value="Resolvase"/>
    <property type="match status" value="1"/>
</dbReference>
<keyword evidence="4" id="KW-1185">Reference proteome</keyword>
<feature type="domain" description="Recombinase" evidence="2">
    <location>
        <begin position="175"/>
        <end position="278"/>
    </location>
</feature>
<dbReference type="Pfam" id="PF00239">
    <property type="entry name" value="Resolvase"/>
    <property type="match status" value="1"/>
</dbReference>
<dbReference type="OrthoDB" id="4500247at2"/>
<name>A0A0D8B9Z5_9ACTN</name>
<dbReference type="PANTHER" id="PTHR30461">
    <property type="entry name" value="DNA-INVERTASE FROM LAMBDOID PROPHAGE"/>
    <property type="match status" value="1"/>
</dbReference>
<evidence type="ECO:0000259" key="1">
    <source>
        <dbReference type="PROSITE" id="PS51736"/>
    </source>
</evidence>
<sequence length="478" mass="51911">MTVTDPFVTVVGVPGPVRPVGYVRISLDREGAGLGVARQTADLNDLADRLGMPRPEVVTDNDVSAYSKKRRPGYEEVLAGIESGRWNVLLVWHVDRLTRSPKELEEIVDLANGTGLRIETVKGGRVDLSTGEGRLHARILGGLARYESEHRSDRVRRKMLQNAEAGLPHGGMRRPFGYEADGMTVRPAEAEVIRWAAGGVIAGRPLRALVAELNDAGVATSQGARWSSSTLRGILVHGRVAGFRVHQGRILGPAAWPAIVDVARWELCRAVLTDPARRSSPGNKPNRLLSGIAVCGRCAGAMRSGGNRAGARMYRCASQNHLRRRGDLVDDVVTRFVVGWLARDGVTFDVPDVAVPTHDLRARADEVRLRISQVEDALVGDPTDDLKDVSVEGLKRNLTRLRGKLEDLERDEKLTVLPSALHGVTAKNFPGLPLDRRRSIVDYLCKVTVLPTSKGGHAGEESIDVIPHPDRFPAAAAA</sequence>
<evidence type="ECO:0000259" key="2">
    <source>
        <dbReference type="PROSITE" id="PS51737"/>
    </source>
</evidence>
<dbReference type="InterPro" id="IPR038109">
    <property type="entry name" value="DNA_bind_recomb_sf"/>
</dbReference>
<dbReference type="Gene3D" id="3.90.1750.20">
    <property type="entry name" value="Putative Large Serine Recombinase, Chain B, Domain 2"/>
    <property type="match status" value="1"/>
</dbReference>
<dbReference type="InterPro" id="IPR006119">
    <property type="entry name" value="Resolv_N"/>
</dbReference>
<dbReference type="InterPro" id="IPR011109">
    <property type="entry name" value="DNA_bind_recombinase_dom"/>
</dbReference>
<dbReference type="PROSITE" id="PS51736">
    <property type="entry name" value="RECOMBINASES_3"/>
    <property type="match status" value="1"/>
</dbReference>
<dbReference type="PANTHER" id="PTHR30461:SF23">
    <property type="entry name" value="DNA RECOMBINASE-RELATED"/>
    <property type="match status" value="1"/>
</dbReference>
<gene>
    <name evidence="3" type="ORF">FF36_04801</name>
</gene>
<dbReference type="GO" id="GO:0003677">
    <property type="term" value="F:DNA binding"/>
    <property type="evidence" value="ECO:0007669"/>
    <property type="project" value="InterPro"/>
</dbReference>
<dbReference type="InterPro" id="IPR036162">
    <property type="entry name" value="Resolvase-like_N_sf"/>
</dbReference>
<dbReference type="SUPFAM" id="SSF53041">
    <property type="entry name" value="Resolvase-like"/>
    <property type="match status" value="1"/>
</dbReference>
<dbReference type="Proteomes" id="UP000032545">
    <property type="component" value="Unassembled WGS sequence"/>
</dbReference>
<dbReference type="EMBL" id="JYFN01000048">
    <property type="protein sequence ID" value="KJE20930.1"/>
    <property type="molecule type" value="Genomic_DNA"/>
</dbReference>
<dbReference type="CDD" id="cd00338">
    <property type="entry name" value="Ser_Recombinase"/>
    <property type="match status" value="1"/>
</dbReference>
<dbReference type="InterPro" id="IPR050639">
    <property type="entry name" value="SSR_resolvase"/>
</dbReference>
<protein>
    <submittedName>
        <fullName evidence="3">Resolvase family protein</fullName>
    </submittedName>
</protein>